<comment type="cofactor">
    <cofactor evidence="6">
        <name>Mg(2+)</name>
        <dbReference type="ChEBI" id="CHEBI:18420"/>
    </cofactor>
</comment>
<dbReference type="PANTHER" id="PTHR35901">
    <property type="entry name" value="RIBONUCLEASE VAPC3"/>
    <property type="match status" value="1"/>
</dbReference>
<reference evidence="9" key="1">
    <citation type="journal article" date="2019" name="Int. J. Syst. Evol. Microbiol.">
        <title>The Global Catalogue of Microorganisms (GCM) 10K type strain sequencing project: providing services to taxonomists for standard genome sequencing and annotation.</title>
        <authorList>
            <consortium name="The Broad Institute Genomics Platform"/>
            <consortium name="The Broad Institute Genome Sequencing Center for Infectious Disease"/>
            <person name="Wu L."/>
            <person name="Ma J."/>
        </authorList>
    </citation>
    <scope>NUCLEOTIDE SEQUENCE [LARGE SCALE GENOMIC DNA]</scope>
    <source>
        <strain evidence="9">JCM 16022</strain>
    </source>
</reference>
<keyword evidence="9" id="KW-1185">Reference proteome</keyword>
<proteinExistence type="inferred from homology"/>
<evidence type="ECO:0000313" key="8">
    <source>
        <dbReference type="EMBL" id="GAA2147142.1"/>
    </source>
</evidence>
<comment type="function">
    <text evidence="6">Toxic component of a toxin-antitoxin (TA) system. An RNase.</text>
</comment>
<dbReference type="EMBL" id="BAAAQR010000006">
    <property type="protein sequence ID" value="GAA2147142.1"/>
    <property type="molecule type" value="Genomic_DNA"/>
</dbReference>
<dbReference type="Gene3D" id="3.40.50.1010">
    <property type="entry name" value="5'-nuclease"/>
    <property type="match status" value="1"/>
</dbReference>
<accession>A0ABP5LLS0</accession>
<gene>
    <name evidence="6" type="primary">vapC</name>
    <name evidence="8" type="ORF">GCM10009844_24080</name>
</gene>
<dbReference type="Pfam" id="PF01850">
    <property type="entry name" value="PIN"/>
    <property type="match status" value="1"/>
</dbReference>
<evidence type="ECO:0000256" key="3">
    <source>
        <dbReference type="ARBA" id="ARBA00022723"/>
    </source>
</evidence>
<evidence type="ECO:0000259" key="7">
    <source>
        <dbReference type="Pfam" id="PF01850"/>
    </source>
</evidence>
<protein>
    <recommendedName>
        <fullName evidence="6">Ribonuclease VapC</fullName>
        <shortName evidence="6">RNase VapC</shortName>
        <ecNumber evidence="6">3.1.-.-</ecNumber>
    </recommendedName>
    <alternativeName>
        <fullName evidence="6">Toxin VapC</fullName>
    </alternativeName>
</protein>
<dbReference type="SUPFAM" id="SSF88723">
    <property type="entry name" value="PIN domain-like"/>
    <property type="match status" value="1"/>
</dbReference>
<evidence type="ECO:0000256" key="1">
    <source>
        <dbReference type="ARBA" id="ARBA00022649"/>
    </source>
</evidence>
<dbReference type="InterPro" id="IPR044153">
    <property type="entry name" value="PIN_Pae0151-like"/>
</dbReference>
<dbReference type="HAMAP" id="MF_00265">
    <property type="entry name" value="VapC_Nob1"/>
    <property type="match status" value="1"/>
</dbReference>
<evidence type="ECO:0000256" key="5">
    <source>
        <dbReference type="ARBA" id="ARBA00022842"/>
    </source>
</evidence>
<sequence length="128" mass="13679">MLDASVVVAAATDAGPVGDWARTTLGHGHLVAPHLLPVEVTNTLRRLVLAGVIDASSASSGLRDLSDLGIELYPFEPFADRVWELRSTVSSYDAWYVALAEAHEAPLATLDMRLARAKGPRSAFLQPS</sequence>
<name>A0ABP5LLS0_9ACTN</name>
<dbReference type="EC" id="3.1.-.-" evidence="6"/>
<evidence type="ECO:0000256" key="2">
    <source>
        <dbReference type="ARBA" id="ARBA00022722"/>
    </source>
</evidence>
<keyword evidence="4 6" id="KW-0378">Hydrolase</keyword>
<keyword evidence="5 6" id="KW-0460">Magnesium</keyword>
<feature type="binding site" evidence="6">
    <location>
        <position position="93"/>
    </location>
    <ligand>
        <name>Mg(2+)</name>
        <dbReference type="ChEBI" id="CHEBI:18420"/>
    </ligand>
</feature>
<dbReference type="InterPro" id="IPR029060">
    <property type="entry name" value="PIN-like_dom_sf"/>
</dbReference>
<organism evidence="8 9">
    <name type="scientific">Nocardioides koreensis</name>
    <dbReference type="NCBI Taxonomy" id="433651"/>
    <lineage>
        <taxon>Bacteria</taxon>
        <taxon>Bacillati</taxon>
        <taxon>Actinomycetota</taxon>
        <taxon>Actinomycetes</taxon>
        <taxon>Propionibacteriales</taxon>
        <taxon>Nocardioidaceae</taxon>
        <taxon>Nocardioides</taxon>
    </lineage>
</organism>
<dbReference type="Proteomes" id="UP001501771">
    <property type="component" value="Unassembled WGS sequence"/>
</dbReference>
<evidence type="ECO:0000313" key="9">
    <source>
        <dbReference type="Proteomes" id="UP001501771"/>
    </source>
</evidence>
<dbReference type="InterPro" id="IPR051619">
    <property type="entry name" value="TypeII_TA_RNase_PINc/VapC"/>
</dbReference>
<keyword evidence="3 6" id="KW-0479">Metal-binding</keyword>
<keyword evidence="2 6" id="KW-0540">Nuclease</keyword>
<evidence type="ECO:0000256" key="4">
    <source>
        <dbReference type="ARBA" id="ARBA00022801"/>
    </source>
</evidence>
<comment type="similarity">
    <text evidence="6">Belongs to the PINc/VapC protein family.</text>
</comment>
<keyword evidence="6" id="KW-0800">Toxin</keyword>
<comment type="caution">
    <text evidence="8">The sequence shown here is derived from an EMBL/GenBank/DDBJ whole genome shotgun (WGS) entry which is preliminary data.</text>
</comment>
<evidence type="ECO:0000256" key="6">
    <source>
        <dbReference type="HAMAP-Rule" id="MF_00265"/>
    </source>
</evidence>
<dbReference type="InterPro" id="IPR002716">
    <property type="entry name" value="PIN_dom"/>
</dbReference>
<feature type="binding site" evidence="6">
    <location>
        <position position="3"/>
    </location>
    <ligand>
        <name>Mg(2+)</name>
        <dbReference type="ChEBI" id="CHEBI:18420"/>
    </ligand>
</feature>
<dbReference type="CDD" id="cd09873">
    <property type="entry name" value="PIN_Pae0151-like"/>
    <property type="match status" value="1"/>
</dbReference>
<feature type="domain" description="PIN" evidence="7">
    <location>
        <begin position="1"/>
        <end position="118"/>
    </location>
</feature>
<dbReference type="RefSeq" id="WP_344152097.1">
    <property type="nucleotide sequence ID" value="NZ_BAAAQR010000006.1"/>
</dbReference>
<keyword evidence="1 6" id="KW-1277">Toxin-antitoxin system</keyword>
<dbReference type="PANTHER" id="PTHR35901:SF1">
    <property type="entry name" value="EXONUCLEASE VAPC9"/>
    <property type="match status" value="1"/>
</dbReference>
<dbReference type="InterPro" id="IPR022907">
    <property type="entry name" value="VapC_family"/>
</dbReference>